<comment type="caution">
    <text evidence="1">The sequence shown here is derived from an EMBL/GenBank/DDBJ whole genome shotgun (WGS) entry which is preliminary data.</text>
</comment>
<name>A0A2T9ZAS8_9FUNG</name>
<dbReference type="AlphaFoldDB" id="A0A2T9ZAS8"/>
<dbReference type="EMBL" id="MBFS01000920">
    <property type="protein sequence ID" value="PVV01647.1"/>
    <property type="molecule type" value="Genomic_DNA"/>
</dbReference>
<accession>A0A2T9ZAS8</accession>
<sequence length="239" mass="27429">MEFLNLQIDQESLSQILLFSLAANNALNKEDYAQAGKLYDKIQSLFDNLKESIEIERKYALLKSFRKKKKYIQKKNIDSECYGVKAGPGPETETEPQKFENEHFLLISSFEYDLLKRRIEFISKGIFCKKSSHQYKEALESSNFLVNLCEIWGNCLVQNALDIDEINFKGICIVFCSNFAKERLEPLLFLSKSLRQNAEILASVIGTQVKGSKGPSRTDFIFKRIQKVESVIEKITTAV</sequence>
<organism evidence="1 2">
    <name type="scientific">Smittium megazygosporum</name>
    <dbReference type="NCBI Taxonomy" id="133381"/>
    <lineage>
        <taxon>Eukaryota</taxon>
        <taxon>Fungi</taxon>
        <taxon>Fungi incertae sedis</taxon>
        <taxon>Zoopagomycota</taxon>
        <taxon>Kickxellomycotina</taxon>
        <taxon>Harpellomycetes</taxon>
        <taxon>Harpellales</taxon>
        <taxon>Legeriomycetaceae</taxon>
        <taxon>Smittium</taxon>
    </lineage>
</organism>
<reference evidence="1 2" key="1">
    <citation type="journal article" date="2018" name="MBio">
        <title>Comparative Genomics Reveals the Core Gene Toolbox for the Fungus-Insect Symbiosis.</title>
        <authorList>
            <person name="Wang Y."/>
            <person name="Stata M."/>
            <person name="Wang W."/>
            <person name="Stajich J.E."/>
            <person name="White M.M."/>
            <person name="Moncalvo J.M."/>
        </authorList>
    </citation>
    <scope>NUCLEOTIDE SEQUENCE [LARGE SCALE GENOMIC DNA]</scope>
    <source>
        <strain evidence="1 2">SC-DP-2</strain>
    </source>
</reference>
<proteinExistence type="predicted"/>
<dbReference type="OrthoDB" id="10620991at2759"/>
<evidence type="ECO:0000313" key="2">
    <source>
        <dbReference type="Proteomes" id="UP000245609"/>
    </source>
</evidence>
<keyword evidence="2" id="KW-1185">Reference proteome</keyword>
<evidence type="ECO:0000313" key="1">
    <source>
        <dbReference type="EMBL" id="PVV01647.1"/>
    </source>
</evidence>
<gene>
    <name evidence="1" type="ORF">BB560_003925</name>
</gene>
<protein>
    <submittedName>
        <fullName evidence="1">Uncharacterized protein</fullName>
    </submittedName>
</protein>
<dbReference type="Proteomes" id="UP000245609">
    <property type="component" value="Unassembled WGS sequence"/>
</dbReference>